<dbReference type="CDD" id="cd07012">
    <property type="entry name" value="PBP2_Bug_TTT"/>
    <property type="match status" value="1"/>
</dbReference>
<accession>A0A1Y1IZC1</accession>
<evidence type="ECO:0000313" key="3">
    <source>
        <dbReference type="Proteomes" id="UP000323105"/>
    </source>
</evidence>
<evidence type="ECO:0000256" key="1">
    <source>
        <dbReference type="ARBA" id="ARBA00006987"/>
    </source>
</evidence>
<sequence length="370" mass="38770">MKTHHTQAPAAGGQDSGAMQGLPAGSCAAGSTTGYTGLSRRGCLLHLAGLAPALAPVFALAPAAARAQDSYPSRPVRIIVQFAAGGSSDILARTLGDGLSKRLGQPVIVENRSGAGGIIGTDYVVKSAADGYTLLLTVPGPIAANLVLYKKLPYDPRTDLRMVSDVAGQRTVMAVHSSVPAKTFAELIELVRKAPGDYAMGSWGAGTQPHQIQAFMERKYGVKVLHAAYKGESPMVSDLISGMIQMTSASISTLKPYIESGRLRALAVPGISRATALPNVPTFAEQGFKDDVYTFMAPTSLMAPAKTPDAIVERIGREVAVVVRQPEMQRRLQEMGADPIGNTPAQAASDYQSYLPVAIALTQSTGVQPN</sequence>
<dbReference type="InterPro" id="IPR005064">
    <property type="entry name" value="BUG"/>
</dbReference>
<dbReference type="AlphaFoldDB" id="A0A1Y1IZC1"/>
<dbReference type="InterPro" id="IPR006311">
    <property type="entry name" value="TAT_signal"/>
</dbReference>
<name>A0A1Y1IZC1_COMTE</name>
<dbReference type="Proteomes" id="UP000323105">
    <property type="component" value="Unassembled WGS sequence"/>
</dbReference>
<gene>
    <name evidence="2" type="ORF">CTTA_0473</name>
</gene>
<comment type="caution">
    <text evidence="2">The sequence shown here is derived from an EMBL/GenBank/DDBJ whole genome shotgun (WGS) entry which is preliminary data.</text>
</comment>
<comment type="similarity">
    <text evidence="1">Belongs to the UPF0065 (bug) family.</text>
</comment>
<dbReference type="InterPro" id="IPR042100">
    <property type="entry name" value="Bug_dom1"/>
</dbReference>
<dbReference type="PIRSF" id="PIRSF017082">
    <property type="entry name" value="YflP"/>
    <property type="match status" value="1"/>
</dbReference>
<dbReference type="PANTHER" id="PTHR42928">
    <property type="entry name" value="TRICARBOXYLATE-BINDING PROTEIN"/>
    <property type="match status" value="1"/>
</dbReference>
<proteinExistence type="inferred from homology"/>
<protein>
    <submittedName>
        <fullName evidence="2">Uncharacterized protein</fullName>
    </submittedName>
</protein>
<dbReference type="Gene3D" id="3.40.190.150">
    <property type="entry name" value="Bordetella uptake gene, domain 1"/>
    <property type="match status" value="1"/>
</dbReference>
<dbReference type="EMBL" id="BKBW01000001">
    <property type="protein sequence ID" value="GEQ73468.1"/>
    <property type="molecule type" value="Genomic_DNA"/>
</dbReference>
<dbReference type="SUPFAM" id="SSF53850">
    <property type="entry name" value="Periplasmic binding protein-like II"/>
    <property type="match status" value="1"/>
</dbReference>
<dbReference type="Gene3D" id="3.40.190.10">
    <property type="entry name" value="Periplasmic binding protein-like II"/>
    <property type="match status" value="1"/>
</dbReference>
<dbReference type="PANTHER" id="PTHR42928:SF5">
    <property type="entry name" value="BLR1237 PROTEIN"/>
    <property type="match status" value="1"/>
</dbReference>
<reference evidence="2 3" key="1">
    <citation type="journal article" date="2019" name="Microbiol. Resour. Announc.">
        <title>Draft Genome Sequence of Comamonas testosteroni TA441, a Bacterium That Has a Cryptic Phenol Degradation Gene Cluster.</title>
        <authorList>
            <person name="Arai H."/>
            <person name="Ishii M."/>
        </authorList>
    </citation>
    <scope>NUCLEOTIDE SEQUENCE [LARGE SCALE GENOMIC DNA]</scope>
    <source>
        <strain evidence="2 3">TA441</strain>
    </source>
</reference>
<dbReference type="RefSeq" id="WP_087080338.1">
    <property type="nucleotide sequence ID" value="NZ_BKBW01000001.1"/>
</dbReference>
<evidence type="ECO:0000313" key="2">
    <source>
        <dbReference type="EMBL" id="GEQ73468.1"/>
    </source>
</evidence>
<organism evidence="2 3">
    <name type="scientific">Comamonas testosteroni</name>
    <name type="common">Pseudomonas testosteroni</name>
    <dbReference type="NCBI Taxonomy" id="285"/>
    <lineage>
        <taxon>Bacteria</taxon>
        <taxon>Pseudomonadati</taxon>
        <taxon>Pseudomonadota</taxon>
        <taxon>Betaproteobacteria</taxon>
        <taxon>Burkholderiales</taxon>
        <taxon>Comamonadaceae</taxon>
        <taxon>Comamonas</taxon>
    </lineage>
</organism>
<dbReference type="Pfam" id="PF03401">
    <property type="entry name" value="TctC"/>
    <property type="match status" value="1"/>
</dbReference>
<dbReference type="PROSITE" id="PS51318">
    <property type="entry name" value="TAT"/>
    <property type="match status" value="1"/>
</dbReference>